<organism evidence="1 2">
    <name type="scientific">ssRNA phage Esthiorhiza.3_5</name>
    <dbReference type="NCBI Taxonomy" id="2786084"/>
    <lineage>
        <taxon>Viruses</taxon>
        <taxon>Riboviria</taxon>
        <taxon>Orthornavirae</taxon>
        <taxon>Lenarviricota</taxon>
        <taxon>Leviviricetes</taxon>
        <taxon>Timlovirales</taxon>
        <taxon>Steitzviridae</taxon>
        <taxon>Hodnevirus</taxon>
        <taxon>Hodnevirus neoagrenecus</taxon>
        <taxon>Gredihovirus neoagrenecus</taxon>
    </lineage>
</organism>
<name>A0A8S5L3C0_9VIRU</name>
<dbReference type="Proteomes" id="UP000681638">
    <property type="component" value="Segment"/>
</dbReference>
<dbReference type="EMBL" id="BK013956">
    <property type="protein sequence ID" value="DAD51924.1"/>
    <property type="molecule type" value="Genomic_RNA"/>
</dbReference>
<reference evidence="1 2" key="1">
    <citation type="submission" date="2020-09" db="EMBL/GenBank/DDBJ databases">
        <title>Leviviricetes taxonomy.</title>
        <authorList>
            <person name="Stockdale S.R."/>
            <person name="Callanan J."/>
            <person name="Adriaenssens E.M."/>
            <person name="Kuhn J.H."/>
            <person name="Rumnieks J."/>
            <person name="Shkoporov A."/>
            <person name="Draper L.A."/>
            <person name="Ross P."/>
            <person name="Hill C."/>
        </authorList>
    </citation>
    <scope>NUCLEOTIDE SEQUENCE [LARGE SCALE GENOMIC DNA]</scope>
</reference>
<sequence>MPTRTRAIEFGGAMRGKMVTTQRDSFGKITTTETVIDNQAAAALLKGIQVTESENHPGWTHRKDGYNGDLGGEFFTRRRFASSFNNEPVFLSGFTEDPFTKQMSQVQYWGPCLPAPTSFLQYPAFAHSNDSTLDKLGSVAIARCSPSNPSADLSVFYNETMKEGIPSMIGATLMKWRNLSARERRRAIGQEYLNYEFGWKPFVNDLKSLSHSIVHAESIRTQYERDSGKLVRRKYGFKPSLTESWTTVRSNVSPWINPSASLLNDTPSVNKGSVILHSKVEKYQWFSGAFTYYVPPVDGSLRTGLARSFINARKVLGLSLTPDVVWNVTPWSWGIDWFTDTSEVLSNWTDWAIDNQVLAYGYLMEHTISTNTYTFVGPTGFNRKDVRPPDVTLVSETKRRRKATPYGFGLTTGAFTARQKAIVAALGISRSR</sequence>
<evidence type="ECO:0000313" key="2">
    <source>
        <dbReference type="Proteomes" id="UP000681638"/>
    </source>
</evidence>
<proteinExistence type="predicted"/>
<dbReference type="RefSeq" id="YP_010771673.1">
    <property type="nucleotide sequence ID" value="NC_074308.1"/>
</dbReference>
<accession>A0A8S5L3C0</accession>
<protein>
    <submittedName>
        <fullName evidence="1">Maturation protein</fullName>
    </submittedName>
</protein>
<dbReference type="GeneID" id="80399938"/>
<gene>
    <name evidence="1" type="primary">Esthiorhiza.3_5_2</name>
</gene>
<dbReference type="KEGG" id="vg:80399938"/>
<keyword evidence="2" id="KW-1185">Reference proteome</keyword>
<evidence type="ECO:0000313" key="1">
    <source>
        <dbReference type="EMBL" id="DAD51924.1"/>
    </source>
</evidence>